<accession>A0AAW6NQL9</accession>
<dbReference type="RefSeq" id="WP_276169448.1">
    <property type="nucleotide sequence ID" value="NZ_JARJGR010000846.1"/>
</dbReference>
<proteinExistence type="predicted"/>
<sequence>MGWGIKKVAAERAALSGEVLAAIEGAAMYTRHGEDESPRIIVQPAGYTGFIYSDEAAEKWVRRAFIELTPHQVERAVNYLASLVREHHREQQPKRQRNNWVNRW</sequence>
<gene>
    <name evidence="1" type="ORF">P3S46_13600</name>
</gene>
<reference evidence="1" key="1">
    <citation type="submission" date="2023-03" db="EMBL/GenBank/DDBJ databases">
        <title>A Study on Prevalence and Characterization of Enterobacter cloacae strains in China.</title>
        <authorList>
            <person name="Zheng Z."/>
        </authorList>
    </citation>
    <scope>NUCLEOTIDE SEQUENCE</scope>
    <source>
        <strain evidence="1">EC77</strain>
    </source>
</reference>
<dbReference type="EMBL" id="JARJGR010000846">
    <property type="protein sequence ID" value="MDF3638243.1"/>
    <property type="molecule type" value="Genomic_DNA"/>
</dbReference>
<evidence type="ECO:0000313" key="2">
    <source>
        <dbReference type="Proteomes" id="UP001215180"/>
    </source>
</evidence>
<dbReference type="Proteomes" id="UP001215180">
    <property type="component" value="Unassembled WGS sequence"/>
</dbReference>
<protein>
    <submittedName>
        <fullName evidence="1">Uncharacterized protein</fullName>
    </submittedName>
</protein>
<name>A0AAW6NQL9_ENTCL</name>
<dbReference type="AlphaFoldDB" id="A0AAW6NQL9"/>
<comment type="caution">
    <text evidence="1">The sequence shown here is derived from an EMBL/GenBank/DDBJ whole genome shotgun (WGS) entry which is preliminary data.</text>
</comment>
<evidence type="ECO:0000313" key="1">
    <source>
        <dbReference type="EMBL" id="MDF3638243.1"/>
    </source>
</evidence>
<organism evidence="1 2">
    <name type="scientific">Enterobacter cloacae</name>
    <dbReference type="NCBI Taxonomy" id="550"/>
    <lineage>
        <taxon>Bacteria</taxon>
        <taxon>Pseudomonadati</taxon>
        <taxon>Pseudomonadota</taxon>
        <taxon>Gammaproteobacteria</taxon>
        <taxon>Enterobacterales</taxon>
        <taxon>Enterobacteriaceae</taxon>
        <taxon>Enterobacter</taxon>
        <taxon>Enterobacter cloacae complex</taxon>
    </lineage>
</organism>